<evidence type="ECO:0000313" key="3">
    <source>
        <dbReference type="Proteomes" id="UP000710432"/>
    </source>
</evidence>
<feature type="compositionally biased region" description="Basic and acidic residues" evidence="1">
    <location>
        <begin position="43"/>
        <end position="53"/>
    </location>
</feature>
<evidence type="ECO:0000256" key="1">
    <source>
        <dbReference type="SAM" id="MobiDB-lite"/>
    </source>
</evidence>
<reference evidence="2" key="1">
    <citation type="submission" date="2020-03" db="EMBL/GenBank/DDBJ databases">
        <title>Studies in the Genomics of Life Span.</title>
        <authorList>
            <person name="Glass D."/>
        </authorList>
    </citation>
    <scope>NUCLEOTIDE SEQUENCE</scope>
    <source>
        <strain evidence="2">LTLLF</strain>
        <tissue evidence="2">Muscle</tissue>
    </source>
</reference>
<proteinExistence type="predicted"/>
<feature type="compositionally biased region" description="Basic and acidic residues" evidence="1">
    <location>
        <begin position="65"/>
        <end position="77"/>
    </location>
</feature>
<dbReference type="AlphaFoldDB" id="A0A8J6KI59"/>
<dbReference type="Proteomes" id="UP000710432">
    <property type="component" value="Unassembled WGS sequence"/>
</dbReference>
<feature type="region of interest" description="Disordered" evidence="1">
    <location>
        <begin position="43"/>
        <end position="81"/>
    </location>
</feature>
<organism evidence="2 3">
    <name type="scientific">Microtus ochrogaster</name>
    <name type="common">Prairie vole</name>
    <dbReference type="NCBI Taxonomy" id="79684"/>
    <lineage>
        <taxon>Eukaryota</taxon>
        <taxon>Metazoa</taxon>
        <taxon>Chordata</taxon>
        <taxon>Craniata</taxon>
        <taxon>Vertebrata</taxon>
        <taxon>Euteleostomi</taxon>
        <taxon>Mammalia</taxon>
        <taxon>Eutheria</taxon>
        <taxon>Euarchontoglires</taxon>
        <taxon>Glires</taxon>
        <taxon>Rodentia</taxon>
        <taxon>Myomorpha</taxon>
        <taxon>Muroidea</taxon>
        <taxon>Cricetidae</taxon>
        <taxon>Arvicolinae</taxon>
        <taxon>Microtus</taxon>
    </lineage>
</organism>
<accession>A0A8J6KI59</accession>
<name>A0A8J6KI59_MICOH</name>
<protein>
    <submittedName>
        <fullName evidence="2">Uncharacterized protein</fullName>
    </submittedName>
</protein>
<sequence>MERQNFDYLLSVGAEDDDDNWDGQCVLGTRLRHRGSCRLEREEMRKPVDRARLGAELQPLQQKQMEQEKEQKEKEETPQLLVPEASWMTGTMMAPVAMARRMSCSLRS</sequence>
<comment type="caution">
    <text evidence="2">The sequence shown here is derived from an EMBL/GenBank/DDBJ whole genome shotgun (WGS) entry which is preliminary data.</text>
</comment>
<gene>
    <name evidence="2" type="ORF">LTLLF_204015</name>
</gene>
<evidence type="ECO:0000313" key="2">
    <source>
        <dbReference type="EMBL" id="KAH0499866.1"/>
    </source>
</evidence>
<dbReference type="EMBL" id="JAATJU010028259">
    <property type="protein sequence ID" value="KAH0499866.1"/>
    <property type="molecule type" value="Genomic_DNA"/>
</dbReference>